<dbReference type="PANTHER" id="PTHR10648:SF4">
    <property type="entry name" value="PROTEIN PHOSPHATASE 2 (FORMERLY 2A), REGULATORY SUBUNIT A, BETA ISOFORM-RELATED"/>
    <property type="match status" value="1"/>
</dbReference>
<gene>
    <name evidence="5" type="ORF">HPULCUR_007572</name>
</gene>
<dbReference type="InterPro" id="IPR054573">
    <property type="entry name" value="PP2A/SF3B1-like_HEAT"/>
</dbReference>
<dbReference type="Proteomes" id="UP001476247">
    <property type="component" value="Unassembled WGS sequence"/>
</dbReference>
<dbReference type="InterPro" id="IPR021133">
    <property type="entry name" value="HEAT_type_2"/>
</dbReference>
<name>A0ABP9Y548_9FUNG</name>
<feature type="repeat" description="HEAT" evidence="3">
    <location>
        <begin position="367"/>
        <end position="405"/>
    </location>
</feature>
<dbReference type="EMBL" id="BAABUJ010000021">
    <property type="protein sequence ID" value="GAA5802111.1"/>
    <property type="molecule type" value="Genomic_DNA"/>
</dbReference>
<sequence>MDIEYMDEDVFVPRLENAAFTLISELKSEQVSQRLHALNKISFIANALGAEGTRTKLVPYLSEMKNDEESVLLLLAEQLIKLVEQVGGSSYVHVLLSPLEDIASSKECSVRDKVVESMSVIIQLLSKTQLMDHVYPLLARLGRSELFTCRYSAAGIIPILYALSDQIQRTELKILFTDLVNDSDEIVRSATLKNLPKLFHELEPDQLLTEGYAGLERLSTDDKSYVRVFTSDALITLSQLINDEQKQKYVLPILHKLSVDSCWRVRYVLAHKYTSLLDLVKDQAVKDQFIIPFQKLMTDTEGEVRDSTIFQLVKLSSCLNQEQIIQYIVPFLESFVNNEDKETRDAISTEIIGISALIGNEGTTHCLLPLFLKLLLDQDPQVKLNMISNLDVIVQAFGSNNLSQHVIPAISSLSKDKDWRTRLTMIELTSFITDLMGKKFFHQQLWNMYIAWLNDPVFSIRKAASINLKSLTGLLGPKFVKQTLLDCLIEMSVQDHHKTRITALFALTSIAEVLSAQDTIECILPTLLTLAKDAVPNIRFNVAKSLETLTGQLKKTPIYKTKVKPVLESLAKDEDHDVLFFAKRAIEHGESFTRPNL</sequence>
<protein>
    <recommendedName>
        <fullName evidence="4">Phosphatase PP2A regulatory subunit A/Splicing factor 3B subunit 1-like HEAT repeat domain-containing protein</fullName>
    </recommendedName>
</protein>
<comment type="caution">
    <text evidence="5">The sequence shown here is derived from an EMBL/GenBank/DDBJ whole genome shotgun (WGS) entry which is preliminary data.</text>
</comment>
<dbReference type="PANTHER" id="PTHR10648">
    <property type="entry name" value="SERINE/THREONINE-PROTEIN PHOSPHATASE PP2A 65 KDA REGULATORY SUBUNIT"/>
    <property type="match status" value="1"/>
</dbReference>
<evidence type="ECO:0000259" key="4">
    <source>
        <dbReference type="Pfam" id="PF22646"/>
    </source>
</evidence>
<proteinExistence type="inferred from homology"/>
<evidence type="ECO:0000313" key="5">
    <source>
        <dbReference type="EMBL" id="GAA5802111.1"/>
    </source>
</evidence>
<dbReference type="InterPro" id="IPR051023">
    <property type="entry name" value="PP2A_Regulatory_Subunit_A"/>
</dbReference>
<evidence type="ECO:0000256" key="1">
    <source>
        <dbReference type="ARBA" id="ARBA00022737"/>
    </source>
</evidence>
<feature type="domain" description="Phosphatase PP2A regulatory subunit A/Splicing factor 3B subunit 1-like HEAT repeat" evidence="4">
    <location>
        <begin position="289"/>
        <end position="359"/>
    </location>
</feature>
<dbReference type="SUPFAM" id="SSF48371">
    <property type="entry name" value="ARM repeat"/>
    <property type="match status" value="1"/>
</dbReference>
<feature type="repeat" description="HEAT" evidence="3">
    <location>
        <begin position="328"/>
        <end position="365"/>
    </location>
</feature>
<dbReference type="InterPro" id="IPR016024">
    <property type="entry name" value="ARM-type_fold"/>
</dbReference>
<feature type="repeat" description="HEAT" evidence="3">
    <location>
        <begin position="172"/>
        <end position="210"/>
    </location>
</feature>
<keyword evidence="1" id="KW-0677">Repeat</keyword>
<evidence type="ECO:0000256" key="2">
    <source>
        <dbReference type="ARBA" id="ARBA00038332"/>
    </source>
</evidence>
<feature type="repeat" description="HEAT" evidence="3">
    <location>
        <begin position="250"/>
        <end position="288"/>
    </location>
</feature>
<keyword evidence="6" id="KW-1185">Reference proteome</keyword>
<organism evidence="5 6">
    <name type="scientific">Helicostylum pulchrum</name>
    <dbReference type="NCBI Taxonomy" id="562976"/>
    <lineage>
        <taxon>Eukaryota</taxon>
        <taxon>Fungi</taxon>
        <taxon>Fungi incertae sedis</taxon>
        <taxon>Mucoromycota</taxon>
        <taxon>Mucoromycotina</taxon>
        <taxon>Mucoromycetes</taxon>
        <taxon>Mucorales</taxon>
        <taxon>Mucorineae</taxon>
        <taxon>Mucoraceae</taxon>
        <taxon>Helicostylum</taxon>
    </lineage>
</organism>
<evidence type="ECO:0000256" key="3">
    <source>
        <dbReference type="PROSITE-ProRule" id="PRU00103"/>
    </source>
</evidence>
<dbReference type="Gene3D" id="1.25.10.10">
    <property type="entry name" value="Leucine-rich Repeat Variant"/>
    <property type="match status" value="1"/>
</dbReference>
<feature type="repeat" description="HEAT" evidence="3">
    <location>
        <begin position="523"/>
        <end position="561"/>
    </location>
</feature>
<reference evidence="5 6" key="1">
    <citation type="submission" date="2024-04" db="EMBL/GenBank/DDBJ databases">
        <title>genome sequences of Mucor flavus KT1a and Helicostylum pulchrum KT1b strains isolation_sourced from the surface of a dry-aged beef.</title>
        <authorList>
            <person name="Toyotome T."/>
            <person name="Hosono M."/>
            <person name="Torimaru M."/>
            <person name="Fukuda K."/>
            <person name="Mikami N."/>
        </authorList>
    </citation>
    <scope>NUCLEOTIDE SEQUENCE [LARGE SCALE GENOMIC DNA]</scope>
    <source>
        <strain evidence="5 6">KT1b</strain>
    </source>
</reference>
<dbReference type="InterPro" id="IPR011989">
    <property type="entry name" value="ARM-like"/>
</dbReference>
<evidence type="ECO:0000313" key="6">
    <source>
        <dbReference type="Proteomes" id="UP001476247"/>
    </source>
</evidence>
<feature type="repeat" description="HEAT" evidence="3">
    <location>
        <begin position="406"/>
        <end position="444"/>
    </location>
</feature>
<dbReference type="Pfam" id="PF22646">
    <property type="entry name" value="PPP2R1A-like_HEAT"/>
    <property type="match status" value="1"/>
</dbReference>
<accession>A0ABP9Y548</accession>
<comment type="similarity">
    <text evidence="2">Belongs to the phosphatase 2A regulatory subunit A family.</text>
</comment>
<dbReference type="PROSITE" id="PS50077">
    <property type="entry name" value="HEAT_REPEAT"/>
    <property type="match status" value="6"/>
</dbReference>